<reference evidence="8" key="2">
    <citation type="submission" date="2023-05" db="EMBL/GenBank/DDBJ databases">
        <authorList>
            <person name="Schelkunov M.I."/>
        </authorList>
    </citation>
    <scope>NUCLEOTIDE SEQUENCE</scope>
    <source>
        <strain evidence="8">Hsosn_3</strain>
        <tissue evidence="8">Leaf</tissue>
    </source>
</reference>
<comment type="subcellular location">
    <subcellularLocation>
        <location evidence="1">Secreted</location>
        <location evidence="1">Extracellular space</location>
        <location evidence="1">Apoplast</location>
    </subcellularLocation>
</comment>
<dbReference type="InterPro" id="IPR006501">
    <property type="entry name" value="Pectinesterase_inhib_dom"/>
</dbReference>
<keyword evidence="2" id="KW-0052">Apoplast</keyword>
<dbReference type="SMART" id="SM00856">
    <property type="entry name" value="PMEI"/>
    <property type="match status" value="1"/>
</dbReference>
<evidence type="ECO:0000256" key="6">
    <source>
        <dbReference type="ARBA" id="ARBA00038471"/>
    </source>
</evidence>
<name>A0AAD8I1W6_9APIA</name>
<dbReference type="Gene3D" id="1.20.140.40">
    <property type="entry name" value="Invertase/pectin methylesterase inhibitor family protein"/>
    <property type="match status" value="1"/>
</dbReference>
<dbReference type="AlphaFoldDB" id="A0AAD8I1W6"/>
<dbReference type="Proteomes" id="UP001237642">
    <property type="component" value="Unassembled WGS sequence"/>
</dbReference>
<dbReference type="NCBIfam" id="TIGR01614">
    <property type="entry name" value="PME_inhib"/>
    <property type="match status" value="1"/>
</dbReference>
<dbReference type="GO" id="GO:0004857">
    <property type="term" value="F:enzyme inhibitor activity"/>
    <property type="evidence" value="ECO:0007669"/>
    <property type="project" value="InterPro"/>
</dbReference>
<evidence type="ECO:0000256" key="1">
    <source>
        <dbReference type="ARBA" id="ARBA00004271"/>
    </source>
</evidence>
<dbReference type="PANTHER" id="PTHR36333:SF1">
    <property type="entry name" value="DIMETHYLALLYL, ADENOSINE TRNA METHYLTHIOTRANSFERASE"/>
    <property type="match status" value="1"/>
</dbReference>
<keyword evidence="3" id="KW-0964">Secreted</keyword>
<accession>A0AAD8I1W6</accession>
<evidence type="ECO:0000256" key="2">
    <source>
        <dbReference type="ARBA" id="ARBA00022523"/>
    </source>
</evidence>
<protein>
    <recommendedName>
        <fullName evidence="7">Pectinesterase inhibitor domain-containing protein</fullName>
    </recommendedName>
</protein>
<keyword evidence="9" id="KW-1185">Reference proteome</keyword>
<dbReference type="PANTHER" id="PTHR36333">
    <property type="entry name" value="DIMETHYLALLYL, ADENOSINE TRNA METHYLTHIOTRANSFERASE"/>
    <property type="match status" value="1"/>
</dbReference>
<dbReference type="CDD" id="cd15798">
    <property type="entry name" value="PMEI-like_3"/>
    <property type="match status" value="1"/>
</dbReference>
<evidence type="ECO:0000313" key="9">
    <source>
        <dbReference type="Proteomes" id="UP001237642"/>
    </source>
</evidence>
<dbReference type="SUPFAM" id="SSF101148">
    <property type="entry name" value="Plant invertase/pectin methylesterase inhibitor"/>
    <property type="match status" value="1"/>
</dbReference>
<dbReference type="GO" id="GO:0048046">
    <property type="term" value="C:apoplast"/>
    <property type="evidence" value="ECO:0007669"/>
    <property type="project" value="UniProtKB-SubCell"/>
</dbReference>
<keyword evidence="5" id="KW-1015">Disulfide bond</keyword>
<organism evidence="8 9">
    <name type="scientific">Heracleum sosnowskyi</name>
    <dbReference type="NCBI Taxonomy" id="360622"/>
    <lineage>
        <taxon>Eukaryota</taxon>
        <taxon>Viridiplantae</taxon>
        <taxon>Streptophyta</taxon>
        <taxon>Embryophyta</taxon>
        <taxon>Tracheophyta</taxon>
        <taxon>Spermatophyta</taxon>
        <taxon>Magnoliopsida</taxon>
        <taxon>eudicotyledons</taxon>
        <taxon>Gunneridae</taxon>
        <taxon>Pentapetalae</taxon>
        <taxon>asterids</taxon>
        <taxon>campanulids</taxon>
        <taxon>Apiales</taxon>
        <taxon>Apiaceae</taxon>
        <taxon>Apioideae</taxon>
        <taxon>apioid superclade</taxon>
        <taxon>Tordylieae</taxon>
        <taxon>Tordyliinae</taxon>
        <taxon>Heracleum</taxon>
    </lineage>
</organism>
<gene>
    <name evidence="8" type="ORF">POM88_032601</name>
</gene>
<dbReference type="FunFam" id="1.20.140.40:FF:000006">
    <property type="entry name" value="Pectinesterase inhibitor 3"/>
    <property type="match status" value="1"/>
</dbReference>
<reference evidence="8" key="1">
    <citation type="submission" date="2023-02" db="EMBL/GenBank/DDBJ databases">
        <title>Genome of toxic invasive species Heracleum sosnowskyi carries increased number of genes despite the absence of recent whole-genome duplications.</title>
        <authorList>
            <person name="Schelkunov M."/>
            <person name="Shtratnikova V."/>
            <person name="Makarenko M."/>
            <person name="Klepikova A."/>
            <person name="Omelchenko D."/>
            <person name="Novikova G."/>
            <person name="Obukhova E."/>
            <person name="Bogdanov V."/>
            <person name="Penin A."/>
            <person name="Logacheva M."/>
        </authorList>
    </citation>
    <scope>NUCLEOTIDE SEQUENCE</scope>
    <source>
        <strain evidence="8">Hsosn_3</strain>
        <tissue evidence="8">Leaf</tissue>
    </source>
</reference>
<feature type="domain" description="Pectinesterase inhibitor" evidence="7">
    <location>
        <begin position="289"/>
        <end position="445"/>
    </location>
</feature>
<evidence type="ECO:0000259" key="7">
    <source>
        <dbReference type="SMART" id="SM00856"/>
    </source>
</evidence>
<dbReference type="InterPro" id="IPR035513">
    <property type="entry name" value="Invertase/methylesterase_inhib"/>
</dbReference>
<evidence type="ECO:0000313" key="8">
    <source>
        <dbReference type="EMBL" id="KAK1376408.1"/>
    </source>
</evidence>
<comment type="caution">
    <text evidence="8">The sequence shown here is derived from an EMBL/GenBank/DDBJ whole genome shotgun (WGS) entry which is preliminary data.</text>
</comment>
<evidence type="ECO:0000256" key="5">
    <source>
        <dbReference type="ARBA" id="ARBA00023157"/>
    </source>
</evidence>
<evidence type="ECO:0000256" key="3">
    <source>
        <dbReference type="ARBA" id="ARBA00022525"/>
    </source>
</evidence>
<comment type="similarity">
    <text evidence="6">Belongs to the PMEI family.</text>
</comment>
<keyword evidence="4" id="KW-0732">Signal</keyword>
<proteinExistence type="inferred from homology"/>
<dbReference type="GO" id="GO:0009570">
    <property type="term" value="C:chloroplast stroma"/>
    <property type="evidence" value="ECO:0007669"/>
    <property type="project" value="TreeGrafter"/>
</dbReference>
<evidence type="ECO:0000256" key="4">
    <source>
        <dbReference type="ARBA" id="ARBA00022729"/>
    </source>
</evidence>
<sequence length="463" mass="52646">MAITLSLTLSFSGTAVTTSRKISTFPKPTNFSTKIRCIGWDPEGVLGPPSTGHIARREFQRRLEKDAGAREEFKRQVLEEKERLRNLRATRVVPDTPAGLIEYFLDTEAQELEFEIARLRPRLDDDFFSRVKFEIGQLRFAVAKTEEMEDRMIELEALQKALLEGIEAYDKLQANIVKARERLTKILTSKDIKATLLDMLERNELNKSLLTLLDENIASAHRSNQKEAADFMEKLRGAMLNVHLRNWILNDQFHCGPRSSRKSRIQVSQDSFNLWVLPTHCFQRDSNPRATNFIRTSCKATFYPVLCFQLLSIYAGKIQQNEHELARVALSVSLAKAQSTTSFISGMPKVPGIKPREYQAVKDCIENMQNSVSQLQQSLKEFDLIRVRDFVWHTSNVQTWVSAALTFENTCVEGFSGPLLDGRVKTSVKRRVISVAQVTSNALALVNQFTERHQATTAPINVP</sequence>
<dbReference type="EMBL" id="JAUIZM010000007">
    <property type="protein sequence ID" value="KAK1376408.1"/>
    <property type="molecule type" value="Genomic_DNA"/>
</dbReference>
<dbReference type="Pfam" id="PF04043">
    <property type="entry name" value="PMEI"/>
    <property type="match status" value="1"/>
</dbReference>